<dbReference type="EMBL" id="JAHQIW010001074">
    <property type="protein sequence ID" value="KAJ1351436.1"/>
    <property type="molecule type" value="Genomic_DNA"/>
</dbReference>
<proteinExistence type="predicted"/>
<name>A0AAD5MP54_PARTN</name>
<organism evidence="1 2">
    <name type="scientific">Parelaphostrongylus tenuis</name>
    <name type="common">Meningeal worm</name>
    <dbReference type="NCBI Taxonomy" id="148309"/>
    <lineage>
        <taxon>Eukaryota</taxon>
        <taxon>Metazoa</taxon>
        <taxon>Ecdysozoa</taxon>
        <taxon>Nematoda</taxon>
        <taxon>Chromadorea</taxon>
        <taxon>Rhabditida</taxon>
        <taxon>Rhabditina</taxon>
        <taxon>Rhabditomorpha</taxon>
        <taxon>Strongyloidea</taxon>
        <taxon>Metastrongylidae</taxon>
        <taxon>Parelaphostrongylus</taxon>
    </lineage>
</organism>
<gene>
    <name evidence="1" type="ORF">KIN20_007436</name>
</gene>
<protein>
    <submittedName>
        <fullName evidence="1">Uncharacterized protein</fullName>
    </submittedName>
</protein>
<dbReference type="Proteomes" id="UP001196413">
    <property type="component" value="Unassembled WGS sequence"/>
</dbReference>
<keyword evidence="2" id="KW-1185">Reference proteome</keyword>
<reference evidence="1" key="1">
    <citation type="submission" date="2021-06" db="EMBL/GenBank/DDBJ databases">
        <title>Parelaphostrongylus tenuis whole genome reference sequence.</title>
        <authorList>
            <person name="Garwood T.J."/>
            <person name="Larsen P.A."/>
            <person name="Fountain-Jones N.M."/>
            <person name="Garbe J.R."/>
            <person name="Macchietto M.G."/>
            <person name="Kania S.A."/>
            <person name="Gerhold R.W."/>
            <person name="Richards J.E."/>
            <person name="Wolf T.M."/>
        </authorList>
    </citation>
    <scope>NUCLEOTIDE SEQUENCE</scope>
    <source>
        <strain evidence="1">MNPRO001-30</strain>
        <tissue evidence="1">Meninges</tissue>
    </source>
</reference>
<comment type="caution">
    <text evidence="1">The sequence shown here is derived from an EMBL/GenBank/DDBJ whole genome shotgun (WGS) entry which is preliminary data.</text>
</comment>
<accession>A0AAD5MP54</accession>
<evidence type="ECO:0000313" key="2">
    <source>
        <dbReference type="Proteomes" id="UP001196413"/>
    </source>
</evidence>
<evidence type="ECO:0000313" key="1">
    <source>
        <dbReference type="EMBL" id="KAJ1351436.1"/>
    </source>
</evidence>
<sequence length="56" mass="6241">MDGLCDSKKAVLMSKYGSFWDGCMFWMKVTQTALDVGPLSSTRDLFSVLQRTLSTS</sequence>
<dbReference type="AlphaFoldDB" id="A0AAD5MP54"/>